<dbReference type="PANTHER" id="PTHR21403">
    <property type="entry name" value="ATP PHOSPHORIBOSYLTRANSFERASE ATP-PRTASE"/>
    <property type="match status" value="1"/>
</dbReference>
<dbReference type="InterPro" id="IPR018198">
    <property type="entry name" value="ATP_PRibTrfase_CS"/>
</dbReference>
<evidence type="ECO:0000256" key="9">
    <source>
        <dbReference type="ARBA" id="ARBA00022676"/>
    </source>
</evidence>
<dbReference type="InterPro" id="IPR001348">
    <property type="entry name" value="ATP_PRibTrfase_HisG"/>
</dbReference>
<evidence type="ECO:0000256" key="4">
    <source>
        <dbReference type="ARBA" id="ARBA00009489"/>
    </source>
</evidence>
<evidence type="ECO:0000256" key="3">
    <source>
        <dbReference type="ARBA" id="ARBA00004667"/>
    </source>
</evidence>
<dbReference type="PANTHER" id="PTHR21403:SF8">
    <property type="entry name" value="ATP PHOSPHORIBOSYLTRANSFERASE"/>
    <property type="match status" value="1"/>
</dbReference>
<comment type="catalytic activity">
    <reaction evidence="1">
        <text>1-(5-phospho-beta-D-ribosyl)-ATP + diphosphate = 5-phospho-alpha-D-ribose 1-diphosphate + ATP</text>
        <dbReference type="Rhea" id="RHEA:18473"/>
        <dbReference type="ChEBI" id="CHEBI:30616"/>
        <dbReference type="ChEBI" id="CHEBI:33019"/>
        <dbReference type="ChEBI" id="CHEBI:58017"/>
        <dbReference type="ChEBI" id="CHEBI:73183"/>
        <dbReference type="EC" id="2.4.2.17"/>
    </reaction>
</comment>
<dbReference type="InterPro" id="IPR013820">
    <property type="entry name" value="ATP_PRibTrfase_cat"/>
</dbReference>
<keyword evidence="12" id="KW-0067">ATP-binding</keyword>
<comment type="similarity">
    <text evidence="4">Belongs to the ATP phosphoribosyltransferase family. Short subfamily.</text>
</comment>
<dbReference type="PROSITE" id="PS01316">
    <property type="entry name" value="ATP_P_PHORIBOSYLTR"/>
    <property type="match status" value="1"/>
</dbReference>
<dbReference type="HAMAP" id="MF_01018">
    <property type="entry name" value="HisG_Short"/>
    <property type="match status" value="1"/>
</dbReference>
<dbReference type="UniPathway" id="UPA00031">
    <property type="reaction ID" value="UER00006"/>
</dbReference>
<dbReference type="GO" id="GO:0003879">
    <property type="term" value="F:ATP phosphoribosyltransferase activity"/>
    <property type="evidence" value="ECO:0007669"/>
    <property type="project" value="UniProtKB-EC"/>
</dbReference>
<keyword evidence="7" id="KW-0963">Cytoplasm</keyword>
<keyword evidence="9 16" id="KW-0328">Glycosyltransferase</keyword>
<feature type="domain" description="ATP phosphoribosyltransferase catalytic" evidence="15">
    <location>
        <begin position="47"/>
        <end position="199"/>
    </location>
</feature>
<comment type="subcellular location">
    <subcellularLocation>
        <location evidence="2">Cytoplasm</location>
    </subcellularLocation>
</comment>
<accession>A0A1W1CI85</accession>
<protein>
    <recommendedName>
        <fullName evidence="6">ATP phosphoribosyltransferase</fullName>
        <ecNumber evidence="5">2.4.2.17</ecNumber>
    </recommendedName>
</protein>
<evidence type="ECO:0000256" key="13">
    <source>
        <dbReference type="ARBA" id="ARBA00023102"/>
    </source>
</evidence>
<sequence length="208" mass="23463">MLTVALPKGRIAKETLEIFETIFGDSFKFDDRKLILETPKFRFLLVRNQDVATYVYHQAADIGVVGLDTLEEQGLDVVRLLDLRRGVCKVAIGMRKGEKLDLSKPELKVASKMVNITKRYFEERAVSVDIIKLYGSIELAPLIGLADMIVDIVETGTTMKQNGLEVVQDIMTSSTYLIANKNSYISKKDEVLDIYEKINEVIKAEQKS</sequence>
<evidence type="ECO:0000256" key="8">
    <source>
        <dbReference type="ARBA" id="ARBA00022605"/>
    </source>
</evidence>
<dbReference type="SUPFAM" id="SSF53850">
    <property type="entry name" value="Periplasmic binding protein-like II"/>
    <property type="match status" value="1"/>
</dbReference>
<evidence type="ECO:0000256" key="6">
    <source>
        <dbReference type="ARBA" id="ARBA00020998"/>
    </source>
</evidence>
<comment type="function">
    <text evidence="14">Catalyzes the condensation of ATP and 5-phosphoribose 1-diphosphate to form N'-(5'-phosphoribosyl)-ATP (PR-ATP). Has a crucial role in the pathway because the rate of histidine biosynthesis seems to be controlled primarily by regulation of HisG enzymatic activity.</text>
</comment>
<evidence type="ECO:0000256" key="14">
    <source>
        <dbReference type="ARBA" id="ARBA00024861"/>
    </source>
</evidence>
<keyword evidence="11" id="KW-0547">Nucleotide-binding</keyword>
<keyword evidence="8" id="KW-0028">Amino-acid biosynthesis</keyword>
<evidence type="ECO:0000259" key="15">
    <source>
        <dbReference type="Pfam" id="PF01634"/>
    </source>
</evidence>
<proteinExistence type="inferred from homology"/>
<keyword evidence="10 16" id="KW-0808">Transferase</keyword>
<evidence type="ECO:0000313" key="16">
    <source>
        <dbReference type="EMBL" id="SFV65578.1"/>
    </source>
</evidence>
<dbReference type="InterPro" id="IPR024893">
    <property type="entry name" value="ATP_PRibTrfase_HisG_short"/>
</dbReference>
<evidence type="ECO:0000256" key="11">
    <source>
        <dbReference type="ARBA" id="ARBA00022741"/>
    </source>
</evidence>
<dbReference type="CDD" id="cd13595">
    <property type="entry name" value="PBP2_HisGs"/>
    <property type="match status" value="1"/>
</dbReference>
<evidence type="ECO:0000256" key="10">
    <source>
        <dbReference type="ARBA" id="ARBA00022679"/>
    </source>
</evidence>
<dbReference type="FunFam" id="3.40.190.10:FF:000008">
    <property type="entry name" value="ATP phosphoribosyltransferase"/>
    <property type="match status" value="1"/>
</dbReference>
<dbReference type="Gene3D" id="3.40.190.10">
    <property type="entry name" value="Periplasmic binding protein-like II"/>
    <property type="match status" value="2"/>
</dbReference>
<dbReference type="GO" id="GO:0000105">
    <property type="term" value="P:L-histidine biosynthetic process"/>
    <property type="evidence" value="ECO:0007669"/>
    <property type="project" value="UniProtKB-UniPathway"/>
</dbReference>
<dbReference type="NCBIfam" id="TIGR00070">
    <property type="entry name" value="hisG"/>
    <property type="match status" value="1"/>
</dbReference>
<dbReference type="AlphaFoldDB" id="A0A1W1CI85"/>
<keyword evidence="13" id="KW-0368">Histidine biosynthesis</keyword>
<dbReference type="Pfam" id="PF01634">
    <property type="entry name" value="HisG"/>
    <property type="match status" value="1"/>
</dbReference>
<evidence type="ECO:0000256" key="5">
    <source>
        <dbReference type="ARBA" id="ARBA00011946"/>
    </source>
</evidence>
<evidence type="ECO:0000256" key="2">
    <source>
        <dbReference type="ARBA" id="ARBA00004496"/>
    </source>
</evidence>
<dbReference type="EC" id="2.4.2.17" evidence="5"/>
<dbReference type="GO" id="GO:0005737">
    <property type="term" value="C:cytoplasm"/>
    <property type="evidence" value="ECO:0007669"/>
    <property type="project" value="UniProtKB-SubCell"/>
</dbReference>
<dbReference type="EMBL" id="FPHH01000087">
    <property type="protein sequence ID" value="SFV65578.1"/>
    <property type="molecule type" value="Genomic_DNA"/>
</dbReference>
<comment type="pathway">
    <text evidence="3">Amino-acid biosynthesis; L-histidine biosynthesis; L-histidine from 5-phospho-alpha-D-ribose 1-diphosphate: step 1/9.</text>
</comment>
<organism evidence="16">
    <name type="scientific">hydrothermal vent metagenome</name>
    <dbReference type="NCBI Taxonomy" id="652676"/>
    <lineage>
        <taxon>unclassified sequences</taxon>
        <taxon>metagenomes</taxon>
        <taxon>ecological metagenomes</taxon>
    </lineage>
</organism>
<evidence type="ECO:0000256" key="7">
    <source>
        <dbReference type="ARBA" id="ARBA00022490"/>
    </source>
</evidence>
<name>A0A1W1CI85_9ZZZZ</name>
<evidence type="ECO:0000256" key="12">
    <source>
        <dbReference type="ARBA" id="ARBA00022840"/>
    </source>
</evidence>
<dbReference type="GO" id="GO:0005524">
    <property type="term" value="F:ATP binding"/>
    <property type="evidence" value="ECO:0007669"/>
    <property type="project" value="UniProtKB-KW"/>
</dbReference>
<gene>
    <name evidence="16" type="ORF">MNB_SM-5-757</name>
</gene>
<evidence type="ECO:0000256" key="1">
    <source>
        <dbReference type="ARBA" id="ARBA00000915"/>
    </source>
</evidence>
<reference evidence="16" key="1">
    <citation type="submission" date="2016-10" db="EMBL/GenBank/DDBJ databases">
        <authorList>
            <person name="de Groot N.N."/>
        </authorList>
    </citation>
    <scope>NUCLEOTIDE SEQUENCE</scope>
</reference>